<dbReference type="Gene3D" id="3.20.20.370">
    <property type="entry name" value="Glycoside hydrolase/deacetylase"/>
    <property type="match status" value="1"/>
</dbReference>
<dbReference type="Proteomes" id="UP000189981">
    <property type="component" value="Unassembled WGS sequence"/>
</dbReference>
<gene>
    <name evidence="1" type="ORF">SAMN05661099_2339</name>
</gene>
<dbReference type="AlphaFoldDB" id="A0A1T5DHM2"/>
<keyword evidence="2" id="KW-1185">Reference proteome</keyword>
<dbReference type="GO" id="GO:0005975">
    <property type="term" value="P:carbohydrate metabolic process"/>
    <property type="evidence" value="ECO:0007669"/>
    <property type="project" value="InterPro"/>
</dbReference>
<proteinExistence type="predicted"/>
<evidence type="ECO:0000313" key="2">
    <source>
        <dbReference type="Proteomes" id="UP000189981"/>
    </source>
</evidence>
<dbReference type="InterPro" id="IPR011330">
    <property type="entry name" value="Glyco_hydro/deAcase_b/a-brl"/>
</dbReference>
<evidence type="ECO:0000313" key="1">
    <source>
        <dbReference type="EMBL" id="SKB70990.1"/>
    </source>
</evidence>
<organism evidence="1 2">
    <name type="scientific">Daejeonella lutea</name>
    <dbReference type="NCBI Taxonomy" id="572036"/>
    <lineage>
        <taxon>Bacteria</taxon>
        <taxon>Pseudomonadati</taxon>
        <taxon>Bacteroidota</taxon>
        <taxon>Sphingobacteriia</taxon>
        <taxon>Sphingobacteriales</taxon>
        <taxon>Sphingobacteriaceae</taxon>
        <taxon>Daejeonella</taxon>
    </lineage>
</organism>
<dbReference type="SUPFAM" id="SSF88713">
    <property type="entry name" value="Glycoside hydrolase/deacetylase"/>
    <property type="match status" value="1"/>
</dbReference>
<dbReference type="STRING" id="572036.SAMN05661099_2339"/>
<reference evidence="2" key="1">
    <citation type="submission" date="2017-02" db="EMBL/GenBank/DDBJ databases">
        <authorList>
            <person name="Varghese N."/>
            <person name="Submissions S."/>
        </authorList>
    </citation>
    <scope>NUCLEOTIDE SEQUENCE [LARGE SCALE GENOMIC DNA]</scope>
    <source>
        <strain evidence="2">DSM 22385</strain>
    </source>
</reference>
<dbReference type="InterPro" id="IPR018763">
    <property type="entry name" value="DUF2334"/>
</dbReference>
<name>A0A1T5DHM2_9SPHI</name>
<protein>
    <submittedName>
        <fullName evidence="1">Peptidoglycan/xylan/chitin deacetylase, PgdA/CDA1 family</fullName>
    </submittedName>
</protein>
<dbReference type="Pfam" id="PF10096">
    <property type="entry name" value="DUF2334"/>
    <property type="match status" value="1"/>
</dbReference>
<sequence>MAQTKIMLKLDDIGAIDGKFSAPAALDYLKERRIKASLGVIATRLDETSASAFRKYLEAKSSTGETLFEIWNHGYDHSNSIQPGNFQEFKGTSFDFQFKHLEAADLKMKTLLGLQMQTFGAPYNAVDHTTFDVLAKNGKYKVIFFSGSNAPNPGGIVSYNNRVNMEIATGKVDYEHFLKEYDKFAGIYTDYMVLQGHPNLWDESNMAQFRKIIDFLKSENCLFVLPLEYYTSTH</sequence>
<accession>A0A1T5DHM2</accession>
<dbReference type="EMBL" id="FUYR01000002">
    <property type="protein sequence ID" value="SKB70990.1"/>
    <property type="molecule type" value="Genomic_DNA"/>
</dbReference>